<feature type="region of interest" description="Disordered" evidence="2">
    <location>
        <begin position="458"/>
        <end position="486"/>
    </location>
</feature>
<organism evidence="3 4">
    <name type="scientific">Deinandra increscens subsp. villosa</name>
    <dbReference type="NCBI Taxonomy" id="3103831"/>
    <lineage>
        <taxon>Eukaryota</taxon>
        <taxon>Viridiplantae</taxon>
        <taxon>Streptophyta</taxon>
        <taxon>Embryophyta</taxon>
        <taxon>Tracheophyta</taxon>
        <taxon>Spermatophyta</taxon>
        <taxon>Magnoliopsida</taxon>
        <taxon>eudicotyledons</taxon>
        <taxon>Gunneridae</taxon>
        <taxon>Pentapetalae</taxon>
        <taxon>asterids</taxon>
        <taxon>campanulids</taxon>
        <taxon>Asterales</taxon>
        <taxon>Asteraceae</taxon>
        <taxon>Asteroideae</taxon>
        <taxon>Heliantheae alliance</taxon>
        <taxon>Madieae</taxon>
        <taxon>Madiinae</taxon>
        <taxon>Deinandra</taxon>
    </lineage>
</organism>
<feature type="region of interest" description="Disordered" evidence="2">
    <location>
        <begin position="525"/>
        <end position="564"/>
    </location>
</feature>
<feature type="compositionally biased region" description="Polar residues" evidence="2">
    <location>
        <begin position="193"/>
        <end position="210"/>
    </location>
</feature>
<comment type="caution">
    <text evidence="3">The sequence shown here is derived from an EMBL/GenBank/DDBJ whole genome shotgun (WGS) entry which is preliminary data.</text>
</comment>
<keyword evidence="4" id="KW-1185">Reference proteome</keyword>
<feature type="region of interest" description="Disordered" evidence="2">
    <location>
        <begin position="173"/>
        <end position="381"/>
    </location>
</feature>
<sequence length="726" mass="79810">MGDSNDKTIDFLRARLLAERSVSRTARQRANELAKRVTELEKQLKFVSLQRKKAEKAAADVLAILEYHGKNDISEPVDTSSAEEEVSSDFMDDKHLETEGFSGSEVESSSVIGKNLSWKNSKNQSSRFLDKKYMDASRRRRNSFSSTGSSPRRVGKSCRQIRHREHRSVFVLLSGSDVSQNDDATNGHHENEGQTSSEGVQNSADVATETSVEEPNMCNGYAVESNGTEKEMESALKHQAQFIAQYEEEEKEQREWEDKFRENNGSTPGNSCDPGTHSDVTEEIEETKAPSPSPSLPGATDKLTSASQPIDHALADPNSSENPKTDPEPLPDHNMKNEQLDSQSQQADLQGTPTNLNQSQASSSRGNSYDPDLETEKNPDKVGSVLEALQQAKRSLKQNLDKFPLLENGPSVPNYRGGERFLVPFSSAGLFRLPTDYEYEGATIRANSLTYDPRLSLTNYPTEDPSGRQFISSPYRESFSRSTSSLDDRFRTVPTFPYQDTMPEISRLPPSVRNPRLDVHLSARDPRLDMGMGPSSLDPRLGVGSSVDPRLAMGPSSLDSRLGVGSSVDPRLAMGPGALDPRLGVGSSLVDPRLGVNPSAVDPRFSVGTSTFEPRLDVRQNAVDPRLGVGSSLVDPRLGVNPSAVDPRFSVGPSTFEQRLDVRQNAVDPRSGMGRSAFDPRLETGPPFMGDRLPLSSRYGNVPGGGYTPLQTRSLYDEYTRPNAYK</sequence>
<accession>A0AAP0DM10</accession>
<dbReference type="AlphaFoldDB" id="A0AAP0DM10"/>
<feature type="compositionally biased region" description="Basic and acidic residues" evidence="2">
    <location>
        <begin position="227"/>
        <end position="236"/>
    </location>
</feature>
<feature type="coiled-coil region" evidence="1">
    <location>
        <begin position="23"/>
        <end position="57"/>
    </location>
</feature>
<proteinExistence type="predicted"/>
<evidence type="ECO:0000313" key="4">
    <source>
        <dbReference type="Proteomes" id="UP001408789"/>
    </source>
</evidence>
<reference evidence="3 4" key="1">
    <citation type="submission" date="2024-04" db="EMBL/GenBank/DDBJ databases">
        <title>The reference genome of an endangered Asteraceae, Deinandra increscens subsp. villosa, native to the Central Coast of California.</title>
        <authorList>
            <person name="Guilliams M."/>
            <person name="Hasenstab-Lehman K."/>
            <person name="Meyer R."/>
            <person name="Mcevoy S."/>
        </authorList>
    </citation>
    <scope>NUCLEOTIDE SEQUENCE [LARGE SCALE GENOMIC DNA]</scope>
    <source>
        <tissue evidence="3">Leaf</tissue>
    </source>
</reference>
<dbReference type="PANTHER" id="PTHR33701">
    <property type="entry name" value="TRANSMEMBRANE PROTEIN"/>
    <property type="match status" value="1"/>
</dbReference>
<feature type="compositionally biased region" description="Low complexity" evidence="2">
    <location>
        <begin position="340"/>
        <end position="350"/>
    </location>
</feature>
<feature type="region of interest" description="Disordered" evidence="2">
    <location>
        <begin position="129"/>
        <end position="159"/>
    </location>
</feature>
<name>A0AAP0DM10_9ASTR</name>
<dbReference type="EMBL" id="JBCNJP010000007">
    <property type="protein sequence ID" value="KAK9075122.1"/>
    <property type="molecule type" value="Genomic_DNA"/>
</dbReference>
<keyword evidence="1" id="KW-0175">Coiled coil</keyword>
<evidence type="ECO:0000256" key="2">
    <source>
        <dbReference type="SAM" id="MobiDB-lite"/>
    </source>
</evidence>
<protein>
    <submittedName>
        <fullName evidence="3">Uncharacterized protein</fullName>
    </submittedName>
</protein>
<evidence type="ECO:0000256" key="1">
    <source>
        <dbReference type="SAM" id="Coils"/>
    </source>
</evidence>
<feature type="region of interest" description="Disordered" evidence="2">
    <location>
        <begin position="667"/>
        <end position="726"/>
    </location>
</feature>
<feature type="compositionally biased region" description="Basic and acidic residues" evidence="2">
    <location>
        <begin position="323"/>
        <end position="339"/>
    </location>
</feature>
<feature type="compositionally biased region" description="Polar residues" evidence="2">
    <location>
        <begin position="351"/>
        <end position="367"/>
    </location>
</feature>
<gene>
    <name evidence="3" type="ORF">SSX86_003441</name>
</gene>
<dbReference type="PANTHER" id="PTHR33701:SF3">
    <property type="entry name" value="TRANSCRIPTIONAL REGULATOR ATRX"/>
    <property type="match status" value="1"/>
</dbReference>
<evidence type="ECO:0000313" key="3">
    <source>
        <dbReference type="EMBL" id="KAK9075122.1"/>
    </source>
</evidence>
<feature type="region of interest" description="Disordered" evidence="2">
    <location>
        <begin position="494"/>
        <end position="513"/>
    </location>
</feature>
<feature type="compositionally biased region" description="Basic and acidic residues" evidence="2">
    <location>
        <begin position="251"/>
        <end position="262"/>
    </location>
</feature>
<dbReference type="Proteomes" id="UP001408789">
    <property type="component" value="Unassembled WGS sequence"/>
</dbReference>